<keyword evidence="2" id="KW-0813">Transport</keyword>
<evidence type="ECO:0000259" key="13">
    <source>
        <dbReference type="PROSITE" id="PS51384"/>
    </source>
</evidence>
<accession>A0A1U7CJ16</accession>
<evidence type="ECO:0000256" key="6">
    <source>
        <dbReference type="ARBA" id="ARBA00022827"/>
    </source>
</evidence>
<dbReference type="PANTHER" id="PTHR43513">
    <property type="entry name" value="DIHYDROOROTATE DEHYDROGENASE B (NAD(+)), ELECTRON TRANSFER SUBUNIT"/>
    <property type="match status" value="1"/>
</dbReference>
<evidence type="ECO:0000313" key="14">
    <source>
        <dbReference type="EMBL" id="APW58896.1"/>
    </source>
</evidence>
<comment type="cofactor">
    <cofactor evidence="10">
        <name>[2Fe-2S] cluster</name>
        <dbReference type="ChEBI" id="CHEBI:190135"/>
    </cofactor>
</comment>
<dbReference type="InterPro" id="IPR012165">
    <property type="entry name" value="Cyt_c3_hydrogenase_gsu"/>
</dbReference>
<gene>
    <name evidence="14" type="primary">pyrK</name>
    <name evidence="14" type="ORF">BSF38_00306</name>
</gene>
<feature type="binding site" evidence="11">
    <location>
        <begin position="92"/>
        <end position="93"/>
    </location>
    <ligand>
        <name>FAD</name>
        <dbReference type="ChEBI" id="CHEBI:57692"/>
    </ligand>
</feature>
<evidence type="ECO:0000256" key="1">
    <source>
        <dbReference type="ARBA" id="ARBA00006422"/>
    </source>
</evidence>
<dbReference type="GO" id="GO:0006221">
    <property type="term" value="P:pyrimidine nucleotide biosynthetic process"/>
    <property type="evidence" value="ECO:0007669"/>
    <property type="project" value="InterPro"/>
</dbReference>
<dbReference type="GO" id="GO:0046872">
    <property type="term" value="F:metal ion binding"/>
    <property type="evidence" value="ECO:0007669"/>
    <property type="project" value="UniProtKB-KW"/>
</dbReference>
<dbReference type="Gene3D" id="2.40.30.10">
    <property type="entry name" value="Translation factors"/>
    <property type="match status" value="1"/>
</dbReference>
<keyword evidence="4 12" id="KW-0001">2Fe-2S</keyword>
<dbReference type="InterPro" id="IPR017927">
    <property type="entry name" value="FAD-bd_FR_type"/>
</dbReference>
<evidence type="ECO:0000256" key="9">
    <source>
        <dbReference type="ARBA" id="ARBA00023014"/>
    </source>
</evidence>
<dbReference type="Pfam" id="PF00175">
    <property type="entry name" value="NAD_binding_1"/>
    <property type="match status" value="1"/>
</dbReference>
<evidence type="ECO:0000256" key="2">
    <source>
        <dbReference type="ARBA" id="ARBA00022448"/>
    </source>
</evidence>
<keyword evidence="7" id="KW-0249">Electron transport</keyword>
<dbReference type="GO" id="GO:0016491">
    <property type="term" value="F:oxidoreductase activity"/>
    <property type="evidence" value="ECO:0007669"/>
    <property type="project" value="InterPro"/>
</dbReference>
<reference evidence="15" key="1">
    <citation type="submission" date="2016-12" db="EMBL/GenBank/DDBJ databases">
        <title>Comparative genomics of four Isosphaeraceae planctomycetes: a common pool of plasmids and glycoside hydrolase genes.</title>
        <authorList>
            <person name="Ivanova A."/>
        </authorList>
    </citation>
    <scope>NUCLEOTIDE SEQUENCE [LARGE SCALE GENOMIC DNA]</scope>
    <source>
        <strain evidence="15">PX4</strain>
    </source>
</reference>
<dbReference type="AlphaFoldDB" id="A0A1U7CJ16"/>
<feature type="domain" description="FAD-binding FR-type" evidence="13">
    <location>
        <begin position="11"/>
        <end position="117"/>
    </location>
</feature>
<dbReference type="InterPro" id="IPR050353">
    <property type="entry name" value="PyrK_electron_transfer"/>
</dbReference>
<evidence type="ECO:0000256" key="7">
    <source>
        <dbReference type="ARBA" id="ARBA00022982"/>
    </source>
</evidence>
<dbReference type="SUPFAM" id="SSF52343">
    <property type="entry name" value="Ferredoxin reductase-like, C-terminal NADP-linked domain"/>
    <property type="match status" value="1"/>
</dbReference>
<dbReference type="Pfam" id="PF10418">
    <property type="entry name" value="DHODB_Fe-S_bind"/>
    <property type="match status" value="1"/>
</dbReference>
<dbReference type="InterPro" id="IPR001433">
    <property type="entry name" value="OxRdtase_FAD/NAD-bd"/>
</dbReference>
<dbReference type="Gene3D" id="3.40.50.80">
    <property type="entry name" value="Nucleotide-binding domain of ferredoxin-NADP reductase (FNR) module"/>
    <property type="match status" value="1"/>
</dbReference>
<dbReference type="InterPro" id="IPR019480">
    <property type="entry name" value="Dihydroorotate_DH_Fe-S-bd"/>
</dbReference>
<comment type="cofactor">
    <cofactor evidence="12">
        <name>[2Fe-2S] cluster</name>
        <dbReference type="ChEBI" id="CHEBI:190135"/>
    </cofactor>
    <text evidence="12">Binds 1 [2Fe-2S] cluster per subunit.</text>
</comment>
<comment type="similarity">
    <text evidence="1">Belongs to the PyrK family.</text>
</comment>
<dbReference type="CDD" id="cd06218">
    <property type="entry name" value="DHOD_e_trans"/>
    <property type="match status" value="1"/>
</dbReference>
<feature type="binding site" evidence="12">
    <location>
        <position position="259"/>
    </location>
    <ligand>
        <name>[2Fe-2S] cluster</name>
        <dbReference type="ChEBI" id="CHEBI:190135"/>
    </ligand>
</feature>
<dbReference type="GO" id="GO:0051537">
    <property type="term" value="F:2 iron, 2 sulfur cluster binding"/>
    <property type="evidence" value="ECO:0007669"/>
    <property type="project" value="UniProtKB-KW"/>
</dbReference>
<keyword evidence="15" id="KW-1185">Reference proteome</keyword>
<sequence>MSLEAQAPSAVVRAGATIVENQAIALDTYRLRIADPELARRILPGQFVMIRTGAEGASDPLLGRPFALYDVHRNASGNAYSFDVVYLVIGRGTASLAGRRAGERLAVWGPLGNGFGPPPGPGPVVFVAGGVGQTPFLALGRDWLGTASYGDRAGTEDRGRVESATLLYGVRTAELLAGVDDFRKAGIDVEIATDDGSAGRHGFVTQLLAERLERGERPSRVVACGPPAMLAAVARLVETHKIPCDVSLENHMACGFGACFSCVTPILQADGEPDLRRVCVEGPVFPADRVDWSRPSH</sequence>
<evidence type="ECO:0000313" key="15">
    <source>
        <dbReference type="Proteomes" id="UP000186309"/>
    </source>
</evidence>
<dbReference type="EMBL" id="CP019082">
    <property type="protein sequence ID" value="APW58896.1"/>
    <property type="molecule type" value="Genomic_DNA"/>
</dbReference>
<dbReference type="PROSITE" id="PS51384">
    <property type="entry name" value="FAD_FR"/>
    <property type="match status" value="1"/>
</dbReference>
<dbReference type="OrthoDB" id="9789468at2"/>
<protein>
    <submittedName>
        <fullName evidence="14">Dihydroorotate dehydrogenase B (NAD(+)), electron transfer subunit</fullName>
    </submittedName>
</protein>
<feature type="binding site" evidence="12">
    <location>
        <position position="262"/>
    </location>
    <ligand>
        <name>[2Fe-2S] cluster</name>
        <dbReference type="ChEBI" id="CHEBI:190135"/>
    </ligand>
</feature>
<dbReference type="GO" id="GO:0050660">
    <property type="term" value="F:flavin adenine dinucleotide binding"/>
    <property type="evidence" value="ECO:0007669"/>
    <property type="project" value="InterPro"/>
</dbReference>
<keyword evidence="5 12" id="KW-0479">Metal-binding</keyword>
<comment type="cofactor">
    <cofactor evidence="11">
        <name>FAD</name>
        <dbReference type="ChEBI" id="CHEBI:57692"/>
    </cofactor>
    <text evidence="11">Binds 1 FAD per subunit.</text>
</comment>
<evidence type="ECO:0000256" key="4">
    <source>
        <dbReference type="ARBA" id="ARBA00022714"/>
    </source>
</evidence>
<organism evidence="14 15">
    <name type="scientific">Paludisphaera borealis</name>
    <dbReference type="NCBI Taxonomy" id="1387353"/>
    <lineage>
        <taxon>Bacteria</taxon>
        <taxon>Pseudomonadati</taxon>
        <taxon>Planctomycetota</taxon>
        <taxon>Planctomycetia</taxon>
        <taxon>Isosphaerales</taxon>
        <taxon>Isosphaeraceae</taxon>
        <taxon>Paludisphaera</taxon>
    </lineage>
</organism>
<name>A0A1U7CJ16_9BACT</name>
<evidence type="ECO:0000256" key="11">
    <source>
        <dbReference type="PIRSR" id="PIRSR006816-1"/>
    </source>
</evidence>
<dbReference type="RefSeq" id="WP_076343150.1">
    <property type="nucleotide sequence ID" value="NZ_CP019082.1"/>
</dbReference>
<dbReference type="PIRSF" id="PIRSF006816">
    <property type="entry name" value="Cyc3_hyd_g"/>
    <property type="match status" value="1"/>
</dbReference>
<dbReference type="KEGG" id="pbor:BSF38_00306"/>
<feature type="binding site" evidence="12">
    <location>
        <position position="254"/>
    </location>
    <ligand>
        <name>[2Fe-2S] cluster</name>
        <dbReference type="ChEBI" id="CHEBI:190135"/>
    </ligand>
</feature>
<evidence type="ECO:0000256" key="8">
    <source>
        <dbReference type="ARBA" id="ARBA00023004"/>
    </source>
</evidence>
<keyword evidence="3 11" id="KW-0285">Flavoprotein</keyword>
<dbReference type="InterPro" id="IPR017938">
    <property type="entry name" value="Riboflavin_synthase-like_b-brl"/>
</dbReference>
<proteinExistence type="inferred from homology"/>
<evidence type="ECO:0000256" key="10">
    <source>
        <dbReference type="ARBA" id="ARBA00034078"/>
    </source>
</evidence>
<keyword evidence="6 11" id="KW-0274">FAD</keyword>
<evidence type="ECO:0000256" key="12">
    <source>
        <dbReference type="PIRSR" id="PIRSR006816-2"/>
    </source>
</evidence>
<keyword evidence="8 12" id="KW-0408">Iron</keyword>
<dbReference type="SUPFAM" id="SSF63380">
    <property type="entry name" value="Riboflavin synthase domain-like"/>
    <property type="match status" value="1"/>
</dbReference>
<dbReference type="Proteomes" id="UP000186309">
    <property type="component" value="Chromosome"/>
</dbReference>
<keyword evidence="9 12" id="KW-0411">Iron-sulfur</keyword>
<dbReference type="STRING" id="1387353.BSF38_00306"/>
<evidence type="ECO:0000256" key="5">
    <source>
        <dbReference type="ARBA" id="ARBA00022723"/>
    </source>
</evidence>
<dbReference type="InterPro" id="IPR039261">
    <property type="entry name" value="FNR_nucleotide-bd"/>
</dbReference>
<dbReference type="InterPro" id="IPR037117">
    <property type="entry name" value="Dihydroorotate_DH_ele_sf"/>
</dbReference>
<evidence type="ECO:0000256" key="3">
    <source>
        <dbReference type="ARBA" id="ARBA00022630"/>
    </source>
</evidence>
<feature type="binding site" evidence="12">
    <location>
        <position position="279"/>
    </location>
    <ligand>
        <name>[2Fe-2S] cluster</name>
        <dbReference type="ChEBI" id="CHEBI:190135"/>
    </ligand>
</feature>
<dbReference type="Gene3D" id="2.10.240.10">
    <property type="entry name" value="Dihydroorotate dehydrogenase, electron transfer subunit"/>
    <property type="match status" value="1"/>
</dbReference>
<dbReference type="PANTHER" id="PTHR43513:SF3">
    <property type="entry name" value="DIHYDROOROTATE DEHYDROGENASE B (NAD(+)), ELECTRON TRANSFER SUBUNIT-RELATED"/>
    <property type="match status" value="1"/>
</dbReference>